<dbReference type="GO" id="GO:0020037">
    <property type="term" value="F:heme binding"/>
    <property type="evidence" value="ECO:0007669"/>
    <property type="project" value="InterPro"/>
</dbReference>
<dbReference type="GO" id="GO:0009055">
    <property type="term" value="F:electron transfer activity"/>
    <property type="evidence" value="ECO:0007669"/>
    <property type="project" value="InterPro"/>
</dbReference>
<evidence type="ECO:0000256" key="4">
    <source>
        <dbReference type="PROSITE-ProRule" id="PRU00433"/>
    </source>
</evidence>
<dbReference type="SUPFAM" id="SSF46626">
    <property type="entry name" value="Cytochrome c"/>
    <property type="match status" value="2"/>
</dbReference>
<evidence type="ECO:0000259" key="5">
    <source>
        <dbReference type="PROSITE" id="PS51007"/>
    </source>
</evidence>
<evidence type="ECO:0000256" key="2">
    <source>
        <dbReference type="ARBA" id="ARBA00022723"/>
    </source>
</evidence>
<evidence type="ECO:0000313" key="7">
    <source>
        <dbReference type="Proteomes" id="UP000185924"/>
    </source>
</evidence>
<accession>A0A1N6Y627</accession>
<keyword evidence="7" id="KW-1185">Reference proteome</keyword>
<feature type="domain" description="Cytochrome c" evidence="5">
    <location>
        <begin position="46"/>
        <end position="163"/>
    </location>
</feature>
<dbReference type="OrthoDB" id="9809720at2"/>
<name>A0A1N6Y627_9BACT</name>
<proteinExistence type="predicted"/>
<evidence type="ECO:0000313" key="6">
    <source>
        <dbReference type="EMBL" id="SIR10095.1"/>
    </source>
</evidence>
<sequence>MKKAFKIIGILLVALAVVAAAGIVYLRYTFPKVDAAPVITIDKTPEMVERGAYLANHVAVCIDCHSTRDFSRFSGPIVEGTYGKGGDVFDHSMGFPGTFYARNITPDKETGIGNWTDGEIYRAITTGVSRNGDPLFPVMPYKSYASMSTNDVYAIISYIRTLDPIKHKVPKGDPDFPMNLILRTIPSGSPTPTDERSLTSEVLRGKYLLSIAACADCHTPQEKGAPIEGKYLAGGFEFNFPNGAVLRSLNITPDKQTGIGNWTEDAFVQRFKNYEAPEATAAKLEPDAFNTIMPWAMYAGMKEEDLRAIYKYLMSVEPKNNKVERYSPPGAVAKK</sequence>
<dbReference type="STRING" id="1077936.SAMN05421545_2294"/>
<dbReference type="Pfam" id="PF00034">
    <property type="entry name" value="Cytochrom_C"/>
    <property type="match status" value="1"/>
</dbReference>
<dbReference type="GO" id="GO:0046872">
    <property type="term" value="F:metal ion binding"/>
    <property type="evidence" value="ECO:0007669"/>
    <property type="project" value="UniProtKB-KW"/>
</dbReference>
<feature type="domain" description="Cytochrome c" evidence="5">
    <location>
        <begin position="200"/>
        <end position="317"/>
    </location>
</feature>
<dbReference type="Proteomes" id="UP000185924">
    <property type="component" value="Unassembled WGS sequence"/>
</dbReference>
<keyword evidence="2 4" id="KW-0479">Metal-binding</keyword>
<evidence type="ECO:0000256" key="3">
    <source>
        <dbReference type="ARBA" id="ARBA00023004"/>
    </source>
</evidence>
<evidence type="ECO:0000256" key="1">
    <source>
        <dbReference type="ARBA" id="ARBA00022617"/>
    </source>
</evidence>
<dbReference type="AlphaFoldDB" id="A0A1N6Y627"/>
<protein>
    <submittedName>
        <fullName evidence="6">Cytochrome c</fullName>
    </submittedName>
</protein>
<dbReference type="PROSITE" id="PS51007">
    <property type="entry name" value="CYTC"/>
    <property type="match status" value="2"/>
</dbReference>
<keyword evidence="1 4" id="KW-0349">Heme</keyword>
<dbReference type="InterPro" id="IPR051459">
    <property type="entry name" value="Cytochrome_c-type_DH"/>
</dbReference>
<keyword evidence="3 4" id="KW-0408">Iron</keyword>
<reference evidence="7" key="1">
    <citation type="submission" date="2017-01" db="EMBL/GenBank/DDBJ databases">
        <authorList>
            <person name="Varghese N."/>
            <person name="Submissions S."/>
        </authorList>
    </citation>
    <scope>NUCLEOTIDE SEQUENCE [LARGE SCALE GENOMIC DNA]</scope>
    <source>
        <strain evidence="7">DM9</strain>
    </source>
</reference>
<dbReference type="RefSeq" id="WP_076422203.1">
    <property type="nucleotide sequence ID" value="NZ_FTNM01000003.1"/>
</dbReference>
<dbReference type="Gene3D" id="1.10.760.10">
    <property type="entry name" value="Cytochrome c-like domain"/>
    <property type="match status" value="2"/>
</dbReference>
<gene>
    <name evidence="6" type="ORF">SAMN05421545_2294</name>
</gene>
<dbReference type="InterPro" id="IPR036909">
    <property type="entry name" value="Cyt_c-like_dom_sf"/>
</dbReference>
<dbReference type="EMBL" id="FTNM01000003">
    <property type="protein sequence ID" value="SIR10095.1"/>
    <property type="molecule type" value="Genomic_DNA"/>
</dbReference>
<dbReference type="PANTHER" id="PTHR35008:SF8">
    <property type="entry name" value="ALCOHOL DEHYDROGENASE CYTOCHROME C SUBUNIT"/>
    <property type="match status" value="1"/>
</dbReference>
<dbReference type="InterPro" id="IPR009056">
    <property type="entry name" value="Cyt_c-like_dom"/>
</dbReference>
<organism evidence="6 7">
    <name type="scientific">Pontibacter lucknowensis</name>
    <dbReference type="NCBI Taxonomy" id="1077936"/>
    <lineage>
        <taxon>Bacteria</taxon>
        <taxon>Pseudomonadati</taxon>
        <taxon>Bacteroidota</taxon>
        <taxon>Cytophagia</taxon>
        <taxon>Cytophagales</taxon>
        <taxon>Hymenobacteraceae</taxon>
        <taxon>Pontibacter</taxon>
    </lineage>
</organism>
<dbReference type="PANTHER" id="PTHR35008">
    <property type="entry name" value="BLL4482 PROTEIN-RELATED"/>
    <property type="match status" value="1"/>
</dbReference>